<feature type="region of interest" description="Disordered" evidence="1">
    <location>
        <begin position="41"/>
        <end position="64"/>
    </location>
</feature>
<organism evidence="2 3">
    <name type="scientific">Paenibacillus medicaginis</name>
    <dbReference type="NCBI Taxonomy" id="1470560"/>
    <lineage>
        <taxon>Bacteria</taxon>
        <taxon>Bacillati</taxon>
        <taxon>Bacillota</taxon>
        <taxon>Bacilli</taxon>
        <taxon>Bacillales</taxon>
        <taxon>Paenibacillaceae</taxon>
        <taxon>Paenibacillus</taxon>
    </lineage>
</organism>
<evidence type="ECO:0000256" key="1">
    <source>
        <dbReference type="SAM" id="MobiDB-lite"/>
    </source>
</evidence>
<dbReference type="EMBL" id="JBHIRY010000001">
    <property type="protein sequence ID" value="MFB5759261.1"/>
    <property type="molecule type" value="Genomic_DNA"/>
</dbReference>
<evidence type="ECO:0000313" key="2">
    <source>
        <dbReference type="EMBL" id="MFB5759261.1"/>
    </source>
</evidence>
<proteinExistence type="predicted"/>
<evidence type="ECO:0000313" key="3">
    <source>
        <dbReference type="Proteomes" id="UP001580430"/>
    </source>
</evidence>
<accession>A0ABV5BVE6</accession>
<feature type="compositionally biased region" description="Polar residues" evidence="1">
    <location>
        <begin position="43"/>
        <end position="57"/>
    </location>
</feature>
<dbReference type="Proteomes" id="UP001580430">
    <property type="component" value="Unassembled WGS sequence"/>
</dbReference>
<dbReference type="RefSeq" id="WP_375518503.1">
    <property type="nucleotide sequence ID" value="NZ_JBHIRY010000001.1"/>
</dbReference>
<protein>
    <submittedName>
        <fullName evidence="2">Uncharacterized protein</fullName>
    </submittedName>
</protein>
<sequence>MAKVSSKNIILPRQKEDTITIDAASPQATALPCGTRKPPGSYTYGSHDNENNITGTSRGKVLGTGRETNFTDTYGENGSSLFVVEC</sequence>
<comment type="caution">
    <text evidence="2">The sequence shown here is derived from an EMBL/GenBank/DDBJ whole genome shotgun (WGS) entry which is preliminary data.</text>
</comment>
<keyword evidence="3" id="KW-1185">Reference proteome</keyword>
<name>A0ABV5BVE6_9BACL</name>
<reference evidence="2 3" key="1">
    <citation type="submission" date="2024-09" db="EMBL/GenBank/DDBJ databases">
        <title>Paenibacillus zeirhizospherea sp. nov., isolated from surface of the maize (Zea mays) roots in a horticulture field, Hungary.</title>
        <authorList>
            <person name="Marton D."/>
            <person name="Farkas M."/>
            <person name="Bedics A."/>
            <person name="Toth E."/>
            <person name="Tancsics A."/>
            <person name="Boka K."/>
            <person name="Marati G."/>
            <person name="Kriszt B."/>
            <person name="Cserhati M."/>
        </authorList>
    </citation>
    <scope>NUCLEOTIDE SEQUENCE [LARGE SCALE GENOMIC DNA]</scope>
    <source>
        <strain evidence="2 3">JCM 18446</strain>
    </source>
</reference>
<gene>
    <name evidence="2" type="ORF">ACE5LO_02525</name>
</gene>